<organism evidence="1 2">
    <name type="scientific">Dubosiella muris</name>
    <dbReference type="NCBI Taxonomy" id="3038133"/>
    <lineage>
        <taxon>Bacteria</taxon>
        <taxon>Bacillati</taxon>
        <taxon>Bacillota</taxon>
        <taxon>Erysipelotrichia</taxon>
        <taxon>Erysipelotrichales</taxon>
        <taxon>Erysipelotrichaceae</taxon>
        <taxon>Dubosiella</taxon>
    </lineage>
</organism>
<reference evidence="1" key="1">
    <citation type="submission" date="2019-04" db="EMBL/GenBank/DDBJ databases">
        <title>Microbes associate with the intestines of laboratory mice.</title>
        <authorList>
            <person name="Navarre W."/>
            <person name="Wong E."/>
            <person name="Huang K."/>
            <person name="Tropini C."/>
            <person name="Ng K."/>
            <person name="Yu B."/>
        </authorList>
    </citation>
    <scope>NUCLEOTIDE SEQUENCE</scope>
    <source>
        <strain evidence="1">NM09_H32</strain>
    </source>
</reference>
<sequence>MRNQAMKEIRIHENDANQRLDKFLEKTFPELKKGMMYKAIRNKKIKVNRKRADFAQILQPDDVILLFLPDDVLVQKEKKVLFNSNLDVVYEDDNIVVADKPAGLLSQSAKEGQDCLVERLRAYLYRKGEYDPKRENHFAPCICNRLDRNTSGLVIGAKNAYAAREINAAIQQHLVHKFYHAKVEGHLRDDMDVTLYLKKIDTIAKVSAQPREGYVKAQMRVHPFRFEKDATWIKVELVTGRFHQIRACMAFLGFPLVGDRKYGSHRLEDMQLDAYRIVIDPIEMEMEQNEFKK</sequence>
<evidence type="ECO:0000313" key="1">
    <source>
        <dbReference type="EMBL" id="TGY64979.1"/>
    </source>
</evidence>
<dbReference type="Proteomes" id="UP000308836">
    <property type="component" value="Unassembled WGS sequence"/>
</dbReference>
<protein>
    <submittedName>
        <fullName evidence="1">RluA family pseudouridine synthase</fullName>
    </submittedName>
</protein>
<keyword evidence="2" id="KW-1185">Reference proteome</keyword>
<comment type="caution">
    <text evidence="1">The sequence shown here is derived from an EMBL/GenBank/DDBJ whole genome shotgun (WGS) entry which is preliminary data.</text>
</comment>
<name>A0AC61R5E3_9FIRM</name>
<accession>A0AC61R5E3</accession>
<proteinExistence type="predicted"/>
<evidence type="ECO:0000313" key="2">
    <source>
        <dbReference type="Proteomes" id="UP000308836"/>
    </source>
</evidence>
<gene>
    <name evidence="1" type="ORF">E5336_10795</name>
</gene>
<dbReference type="EMBL" id="SRYG01000026">
    <property type="protein sequence ID" value="TGY64979.1"/>
    <property type="molecule type" value="Genomic_DNA"/>
</dbReference>